<organism evidence="4 5">
    <name type="scientific">Apostasia shenzhenica</name>
    <dbReference type="NCBI Taxonomy" id="1088818"/>
    <lineage>
        <taxon>Eukaryota</taxon>
        <taxon>Viridiplantae</taxon>
        <taxon>Streptophyta</taxon>
        <taxon>Embryophyta</taxon>
        <taxon>Tracheophyta</taxon>
        <taxon>Spermatophyta</taxon>
        <taxon>Magnoliopsida</taxon>
        <taxon>Liliopsida</taxon>
        <taxon>Asparagales</taxon>
        <taxon>Orchidaceae</taxon>
        <taxon>Apostasioideae</taxon>
        <taxon>Apostasia</taxon>
    </lineage>
</organism>
<dbReference type="SMART" id="SM00499">
    <property type="entry name" value="AAI"/>
    <property type="match status" value="1"/>
</dbReference>
<keyword evidence="5" id="KW-1185">Reference proteome</keyword>
<dbReference type="PROSITE" id="PS51257">
    <property type="entry name" value="PROKAR_LIPOPROTEIN"/>
    <property type="match status" value="1"/>
</dbReference>
<keyword evidence="2" id="KW-0732">Signal</keyword>
<dbReference type="Gene3D" id="1.10.110.10">
    <property type="entry name" value="Plant lipid-transfer and hydrophobic proteins"/>
    <property type="match status" value="1"/>
</dbReference>
<feature type="chain" id="PRO_5014190195" evidence="2">
    <location>
        <begin position="24"/>
        <end position="138"/>
    </location>
</feature>
<evidence type="ECO:0000256" key="1">
    <source>
        <dbReference type="SAM" id="MobiDB-lite"/>
    </source>
</evidence>
<feature type="signal peptide" evidence="2">
    <location>
        <begin position="1"/>
        <end position="23"/>
    </location>
</feature>
<dbReference type="CDD" id="cd01958">
    <property type="entry name" value="HPS_like"/>
    <property type="match status" value="1"/>
</dbReference>
<dbReference type="OrthoDB" id="782444at2759"/>
<dbReference type="Pfam" id="PF14547">
    <property type="entry name" value="Hydrophob_seed"/>
    <property type="match status" value="1"/>
</dbReference>
<accession>A0A2I0AKF8</accession>
<proteinExistence type="predicted"/>
<sequence length="138" mass="14560">MKSHKPLPLLLTLHFLFLSVASACYTYPKPSPPPPACPPPPKPKTPSPTPTGGKCPVDALKLGVCADLLKGLLDVALGRPPKEPCCGLIQNLVELDAALCLCTVLRGNIIGITLNLPVDVSLLLNYCGKQVPQGFQCP</sequence>
<gene>
    <name evidence="4" type="ORF">AXF42_Ash015523</name>
</gene>
<reference evidence="4 5" key="1">
    <citation type="journal article" date="2017" name="Nature">
        <title>The Apostasia genome and the evolution of orchids.</title>
        <authorList>
            <person name="Zhang G.Q."/>
            <person name="Liu K.W."/>
            <person name="Li Z."/>
            <person name="Lohaus R."/>
            <person name="Hsiao Y.Y."/>
            <person name="Niu S.C."/>
            <person name="Wang J.Y."/>
            <person name="Lin Y.C."/>
            <person name="Xu Q."/>
            <person name="Chen L.J."/>
            <person name="Yoshida K."/>
            <person name="Fujiwara S."/>
            <person name="Wang Z.W."/>
            <person name="Zhang Y.Q."/>
            <person name="Mitsuda N."/>
            <person name="Wang M."/>
            <person name="Liu G.H."/>
            <person name="Pecoraro L."/>
            <person name="Huang H.X."/>
            <person name="Xiao X.J."/>
            <person name="Lin M."/>
            <person name="Wu X.Y."/>
            <person name="Wu W.L."/>
            <person name="Chen Y.Y."/>
            <person name="Chang S.B."/>
            <person name="Sakamoto S."/>
            <person name="Ohme-Takagi M."/>
            <person name="Yagi M."/>
            <person name="Zeng S.J."/>
            <person name="Shen C.Y."/>
            <person name="Yeh C.M."/>
            <person name="Luo Y.B."/>
            <person name="Tsai W.C."/>
            <person name="Van de Peer Y."/>
            <person name="Liu Z.J."/>
        </authorList>
    </citation>
    <scope>NUCLEOTIDE SEQUENCE [LARGE SCALE GENOMIC DNA]</scope>
    <source>
        <strain evidence="5">cv. Shenzhen</strain>
        <tissue evidence="4">Stem</tissue>
    </source>
</reference>
<dbReference type="InterPro" id="IPR027923">
    <property type="entry name" value="Hydrophob_seed_dom"/>
</dbReference>
<evidence type="ECO:0000259" key="3">
    <source>
        <dbReference type="SMART" id="SM00499"/>
    </source>
</evidence>
<protein>
    <submittedName>
        <fullName evidence="4">14 kDa proline-rich protein DC2.15</fullName>
    </submittedName>
</protein>
<name>A0A2I0AKF8_9ASPA</name>
<dbReference type="AlphaFoldDB" id="A0A2I0AKF8"/>
<evidence type="ECO:0000313" key="4">
    <source>
        <dbReference type="EMBL" id="PKA56038.1"/>
    </source>
</evidence>
<dbReference type="STRING" id="1088818.A0A2I0AKF8"/>
<dbReference type="InterPro" id="IPR036312">
    <property type="entry name" value="Bifun_inhib/LTP/seed_sf"/>
</dbReference>
<dbReference type="SUPFAM" id="SSF47699">
    <property type="entry name" value="Bifunctional inhibitor/lipid-transfer protein/seed storage 2S albumin"/>
    <property type="match status" value="1"/>
</dbReference>
<dbReference type="InterPro" id="IPR016140">
    <property type="entry name" value="Bifunc_inhib/LTP/seed_store"/>
</dbReference>
<dbReference type="Proteomes" id="UP000236161">
    <property type="component" value="Unassembled WGS sequence"/>
</dbReference>
<feature type="compositionally biased region" description="Pro residues" evidence="1">
    <location>
        <begin position="31"/>
        <end position="49"/>
    </location>
</feature>
<dbReference type="InterPro" id="IPR051636">
    <property type="entry name" value="Plant_LTP/defense-related"/>
</dbReference>
<dbReference type="PANTHER" id="PTHR31731">
    <property type="match status" value="1"/>
</dbReference>
<evidence type="ECO:0000313" key="5">
    <source>
        <dbReference type="Proteomes" id="UP000236161"/>
    </source>
</evidence>
<dbReference type="EMBL" id="KZ451975">
    <property type="protein sequence ID" value="PKA56038.1"/>
    <property type="molecule type" value="Genomic_DNA"/>
</dbReference>
<feature type="region of interest" description="Disordered" evidence="1">
    <location>
        <begin position="31"/>
        <end position="52"/>
    </location>
</feature>
<evidence type="ECO:0000256" key="2">
    <source>
        <dbReference type="SAM" id="SignalP"/>
    </source>
</evidence>
<feature type="domain" description="Bifunctional inhibitor/plant lipid transfer protein/seed storage helical" evidence="3">
    <location>
        <begin position="55"/>
        <end position="137"/>
    </location>
</feature>